<proteinExistence type="predicted"/>
<evidence type="ECO:0000313" key="3">
    <source>
        <dbReference type="WBParaSite" id="MBELARI_LOCUS938"/>
    </source>
</evidence>
<feature type="compositionally biased region" description="Polar residues" evidence="1">
    <location>
        <begin position="35"/>
        <end position="46"/>
    </location>
</feature>
<sequence length="151" mass="16898">MLIGFLIAVSDCEMKKDSKTDTLTRDLLTEESKNETQIAGESSNSTEVEKSKRDKRVIYHIPSYFGETAFVPLLGRWGLAIHSNVGFGGLFGRRRNYYNGYGGYGGSYGGYGQPYSQTWYGQPYYQTSYSPMQYQAVNLGRPAGQCQGEVH</sequence>
<protein>
    <submittedName>
        <fullName evidence="3">Uncharacterized protein</fullName>
    </submittedName>
</protein>
<evidence type="ECO:0000256" key="1">
    <source>
        <dbReference type="SAM" id="MobiDB-lite"/>
    </source>
</evidence>
<evidence type="ECO:0000313" key="2">
    <source>
        <dbReference type="Proteomes" id="UP000887575"/>
    </source>
</evidence>
<dbReference type="AlphaFoldDB" id="A0AAF3FQH9"/>
<feature type="region of interest" description="Disordered" evidence="1">
    <location>
        <begin position="33"/>
        <end position="52"/>
    </location>
</feature>
<accession>A0AAF3FQH9</accession>
<keyword evidence="2" id="KW-1185">Reference proteome</keyword>
<organism evidence="2 3">
    <name type="scientific">Mesorhabditis belari</name>
    <dbReference type="NCBI Taxonomy" id="2138241"/>
    <lineage>
        <taxon>Eukaryota</taxon>
        <taxon>Metazoa</taxon>
        <taxon>Ecdysozoa</taxon>
        <taxon>Nematoda</taxon>
        <taxon>Chromadorea</taxon>
        <taxon>Rhabditida</taxon>
        <taxon>Rhabditina</taxon>
        <taxon>Rhabditomorpha</taxon>
        <taxon>Rhabditoidea</taxon>
        <taxon>Rhabditidae</taxon>
        <taxon>Mesorhabditinae</taxon>
        <taxon>Mesorhabditis</taxon>
    </lineage>
</organism>
<dbReference type="WBParaSite" id="MBELARI_LOCUS938">
    <property type="protein sequence ID" value="MBELARI_LOCUS938"/>
    <property type="gene ID" value="MBELARI_LOCUS938"/>
</dbReference>
<dbReference type="Proteomes" id="UP000887575">
    <property type="component" value="Unassembled WGS sequence"/>
</dbReference>
<reference evidence="3" key="1">
    <citation type="submission" date="2024-02" db="UniProtKB">
        <authorList>
            <consortium name="WormBaseParasite"/>
        </authorList>
    </citation>
    <scope>IDENTIFICATION</scope>
</reference>
<name>A0AAF3FQH9_9BILA</name>